<keyword evidence="8" id="KW-1185">Reference proteome</keyword>
<evidence type="ECO:0000256" key="2">
    <source>
        <dbReference type="ARBA" id="ARBA00022692"/>
    </source>
</evidence>
<dbReference type="PANTHER" id="PTHR33507">
    <property type="entry name" value="INNER MEMBRANE PROTEIN YBBJ"/>
    <property type="match status" value="1"/>
</dbReference>
<dbReference type="Proteomes" id="UP001202134">
    <property type="component" value="Unassembled WGS sequence"/>
</dbReference>
<dbReference type="InterPro" id="IPR052165">
    <property type="entry name" value="Membrane_assoc_protease"/>
</dbReference>
<dbReference type="RefSeq" id="WP_102526429.1">
    <property type="nucleotide sequence ID" value="NZ_JAKIKU010000018.1"/>
</dbReference>
<dbReference type="PANTHER" id="PTHR33507:SF3">
    <property type="entry name" value="INNER MEMBRANE PROTEIN YBBJ"/>
    <property type="match status" value="1"/>
</dbReference>
<proteinExistence type="predicted"/>
<dbReference type="InterPro" id="IPR002810">
    <property type="entry name" value="NfeD-like_C"/>
</dbReference>
<evidence type="ECO:0000313" key="7">
    <source>
        <dbReference type="EMBL" id="MCL1047739.1"/>
    </source>
</evidence>
<dbReference type="Gene3D" id="2.40.50.140">
    <property type="entry name" value="Nucleic acid-binding proteins"/>
    <property type="match status" value="1"/>
</dbReference>
<keyword evidence="3 5" id="KW-1133">Transmembrane helix</keyword>
<dbReference type="EMBL" id="JAKIKU010000018">
    <property type="protein sequence ID" value="MCL1047739.1"/>
    <property type="molecule type" value="Genomic_DNA"/>
</dbReference>
<evidence type="ECO:0000259" key="6">
    <source>
        <dbReference type="Pfam" id="PF01957"/>
    </source>
</evidence>
<accession>A0ABT0KVQ9</accession>
<sequence length="158" mass="16983">MEFSNPTSIWLIVGLILMVAEIIVPGGIVILLGAACVIVAAALFAGIVDGATQSFTLWFITSIVLLLSFRHITQKMIGGDAHVDNTDEEMDLYNQVVTVKADIGPGEHEGRVTFSGTEWPALGDGTEIKSGSKVRIICRENIGLIVEPYVESEPETPN</sequence>
<reference evidence="7 8" key="1">
    <citation type="submission" date="2022-01" db="EMBL/GenBank/DDBJ databases">
        <title>Whole genome-based taxonomy of the Shewanellaceae.</title>
        <authorList>
            <person name="Martin-Rodriguez A.J."/>
        </authorList>
    </citation>
    <scope>NUCLEOTIDE SEQUENCE [LARGE SCALE GENOMIC DNA]</scope>
    <source>
        <strain evidence="7 8">DSM 24955</strain>
    </source>
</reference>
<dbReference type="Pfam" id="PF01957">
    <property type="entry name" value="NfeD"/>
    <property type="match status" value="1"/>
</dbReference>
<evidence type="ECO:0000256" key="3">
    <source>
        <dbReference type="ARBA" id="ARBA00022989"/>
    </source>
</evidence>
<keyword evidence="4 5" id="KW-0472">Membrane</keyword>
<evidence type="ECO:0000256" key="5">
    <source>
        <dbReference type="SAM" id="Phobius"/>
    </source>
</evidence>
<feature type="transmembrane region" description="Helical" evidence="5">
    <location>
        <begin position="12"/>
        <end position="45"/>
    </location>
</feature>
<comment type="caution">
    <text evidence="7">The sequence shown here is derived from an EMBL/GenBank/DDBJ whole genome shotgun (WGS) entry which is preliminary data.</text>
</comment>
<name>A0ABT0KVQ9_9GAMM</name>
<evidence type="ECO:0000313" key="8">
    <source>
        <dbReference type="Proteomes" id="UP001202134"/>
    </source>
</evidence>
<comment type="subcellular location">
    <subcellularLocation>
        <location evidence="1">Membrane</location>
        <topology evidence="1">Multi-pass membrane protein</topology>
    </subcellularLocation>
</comment>
<organism evidence="7 8">
    <name type="scientific">Shewanella electrodiphila</name>
    <dbReference type="NCBI Taxonomy" id="934143"/>
    <lineage>
        <taxon>Bacteria</taxon>
        <taxon>Pseudomonadati</taxon>
        <taxon>Pseudomonadota</taxon>
        <taxon>Gammaproteobacteria</taxon>
        <taxon>Alteromonadales</taxon>
        <taxon>Shewanellaceae</taxon>
        <taxon>Shewanella</taxon>
    </lineage>
</organism>
<evidence type="ECO:0000256" key="4">
    <source>
        <dbReference type="ARBA" id="ARBA00023136"/>
    </source>
</evidence>
<keyword evidence="2 5" id="KW-0812">Transmembrane</keyword>
<gene>
    <name evidence="7" type="ORF">L2737_20775</name>
</gene>
<feature type="transmembrane region" description="Helical" evidence="5">
    <location>
        <begin position="51"/>
        <end position="69"/>
    </location>
</feature>
<feature type="domain" description="NfeD-like C-terminal" evidence="6">
    <location>
        <begin position="92"/>
        <end position="148"/>
    </location>
</feature>
<dbReference type="InterPro" id="IPR012340">
    <property type="entry name" value="NA-bd_OB-fold"/>
</dbReference>
<evidence type="ECO:0000256" key="1">
    <source>
        <dbReference type="ARBA" id="ARBA00004141"/>
    </source>
</evidence>
<protein>
    <submittedName>
        <fullName evidence="7">NfeD family protein</fullName>
    </submittedName>
</protein>